<accession>A0A0W0YM06</accession>
<dbReference type="PROSITE" id="PS51471">
    <property type="entry name" value="FE2OG_OXY"/>
    <property type="match status" value="1"/>
</dbReference>
<dbReference type="GO" id="GO:0009693">
    <property type="term" value="P:ethylene biosynthetic process"/>
    <property type="evidence" value="ECO:0007669"/>
    <property type="project" value="UniProtKB-KW"/>
</dbReference>
<evidence type="ECO:0000256" key="3">
    <source>
        <dbReference type="ARBA" id="ARBA00012293"/>
    </source>
</evidence>
<comment type="catalytic activity">
    <reaction evidence="10">
        <text>L-arginine + 2-oxoglutarate + O2 = guanidine + L-glutamate 5-semialdehyde + succinate + CO2</text>
        <dbReference type="Rhea" id="RHEA:31535"/>
        <dbReference type="ChEBI" id="CHEBI:15379"/>
        <dbReference type="ChEBI" id="CHEBI:16526"/>
        <dbReference type="ChEBI" id="CHEBI:16810"/>
        <dbReference type="ChEBI" id="CHEBI:30031"/>
        <dbReference type="ChEBI" id="CHEBI:30087"/>
        <dbReference type="ChEBI" id="CHEBI:32682"/>
        <dbReference type="ChEBI" id="CHEBI:58066"/>
        <dbReference type="EC" id="1.14.20.7"/>
    </reaction>
</comment>
<evidence type="ECO:0000256" key="8">
    <source>
        <dbReference type="ARBA" id="ARBA00031282"/>
    </source>
</evidence>
<dbReference type="InterPro" id="IPR027443">
    <property type="entry name" value="IPNS-like_sf"/>
</dbReference>
<keyword evidence="11" id="KW-0479">Metal-binding</keyword>
<dbReference type="PATRIC" id="fig|1122169.6.peg.2829"/>
<evidence type="ECO:0000256" key="4">
    <source>
        <dbReference type="ARBA" id="ARBA00012531"/>
    </source>
</evidence>
<dbReference type="InterPro" id="IPR005123">
    <property type="entry name" value="Oxoglu/Fe-dep_dioxygenase_dom"/>
</dbReference>
<dbReference type="InterPro" id="IPR026992">
    <property type="entry name" value="DIOX_N"/>
</dbReference>
<reference evidence="13 14" key="1">
    <citation type="submission" date="2015-11" db="EMBL/GenBank/DDBJ databases">
        <title>Genomic analysis of 38 Legionella species identifies large and diverse effector repertoires.</title>
        <authorList>
            <person name="Burstein D."/>
            <person name="Amaro F."/>
            <person name="Zusman T."/>
            <person name="Lifshitz Z."/>
            <person name="Cohen O."/>
            <person name="Gilbert J.A."/>
            <person name="Pupko T."/>
            <person name="Shuman H.A."/>
            <person name="Segal G."/>
        </authorList>
    </citation>
    <scope>NUCLEOTIDE SEQUENCE [LARGE SCALE GENOMIC DNA]</scope>
    <source>
        <strain evidence="13 14">ATCC 49655</strain>
    </source>
</reference>
<evidence type="ECO:0000256" key="10">
    <source>
        <dbReference type="ARBA" id="ARBA00049359"/>
    </source>
</evidence>
<comment type="catalytic activity">
    <reaction evidence="9">
        <text>2-oxoglutarate + O2 + 2 H(+) = ethene + 3 CO2 + H2O</text>
        <dbReference type="Rhea" id="RHEA:31523"/>
        <dbReference type="ChEBI" id="CHEBI:15377"/>
        <dbReference type="ChEBI" id="CHEBI:15378"/>
        <dbReference type="ChEBI" id="CHEBI:15379"/>
        <dbReference type="ChEBI" id="CHEBI:16526"/>
        <dbReference type="ChEBI" id="CHEBI:16810"/>
        <dbReference type="ChEBI" id="CHEBI:18153"/>
        <dbReference type="EC" id="1.13.12.19"/>
    </reaction>
</comment>
<dbReference type="RefSeq" id="WP_018577438.1">
    <property type="nucleotide sequence ID" value="NZ_KB892403.1"/>
</dbReference>
<proteinExistence type="inferred from homology"/>
<evidence type="ECO:0000313" key="13">
    <source>
        <dbReference type="EMBL" id="KTD57619.1"/>
    </source>
</evidence>
<keyword evidence="14" id="KW-1185">Reference proteome</keyword>
<comment type="similarity">
    <text evidence="11">Belongs to the iron/ascorbate-dependent oxidoreductase family.</text>
</comment>
<evidence type="ECO:0000256" key="11">
    <source>
        <dbReference type="RuleBase" id="RU003682"/>
    </source>
</evidence>
<keyword evidence="6" id="KW-0266">Ethylene biosynthesis</keyword>
<dbReference type="AlphaFoldDB" id="A0A0W0YM06"/>
<dbReference type="eggNOG" id="COG3491">
    <property type="taxonomic scope" value="Bacteria"/>
</dbReference>
<evidence type="ECO:0000256" key="7">
    <source>
        <dbReference type="ARBA" id="ARBA00031011"/>
    </source>
</evidence>
<evidence type="ECO:0000259" key="12">
    <source>
        <dbReference type="PROSITE" id="PS51471"/>
    </source>
</evidence>
<evidence type="ECO:0000256" key="1">
    <source>
        <dbReference type="ARBA" id="ARBA00001954"/>
    </source>
</evidence>
<evidence type="ECO:0000256" key="6">
    <source>
        <dbReference type="ARBA" id="ARBA00022666"/>
    </source>
</evidence>
<evidence type="ECO:0000256" key="9">
    <source>
        <dbReference type="ARBA" id="ARBA00047725"/>
    </source>
</evidence>
<dbReference type="SUPFAM" id="SSF51197">
    <property type="entry name" value="Clavaminate synthase-like"/>
    <property type="match status" value="1"/>
</dbReference>
<dbReference type="OrthoDB" id="21825at2"/>
<dbReference type="EC" id="1.13.12.19" evidence="4"/>
<organism evidence="13 14">
    <name type="scientific">Legionella shakespearei DSM 23087</name>
    <dbReference type="NCBI Taxonomy" id="1122169"/>
    <lineage>
        <taxon>Bacteria</taxon>
        <taxon>Pseudomonadati</taxon>
        <taxon>Pseudomonadota</taxon>
        <taxon>Gammaproteobacteria</taxon>
        <taxon>Legionellales</taxon>
        <taxon>Legionellaceae</taxon>
        <taxon>Legionella</taxon>
    </lineage>
</organism>
<dbReference type="GO" id="GO:0102276">
    <property type="term" value="F:2-oxoglutarate oxygenase/decarboxylase (ethylene-forming) activity"/>
    <property type="evidence" value="ECO:0007669"/>
    <property type="project" value="UniProtKB-EC"/>
</dbReference>
<sequence>MSNYNFIELPIIDISRISDHATEQEEYKKIDEACRTYGAFFISGFNSLAKLDAAGLFAESSRFFDLDISIKNRYLASADNHFLGYRGIGSEFSELAHRQHEPCEQYKVGYLNDPQNNRSRIEEQSMHTHRSIFTTHLESCFHSFEHIGSCFLSAIARNLNLGKNYFKNYCTEPNHQLGLNCYPIHNQDDTMQYGMSAHKDLCLLTIIAQDQPGLMLNDVCGQWKVVPHIPGTLLIMLGEFIEHWTDKYYQAPLHQVLKSTTQRRLSIIYKMRPNYNAEIPVIEGINPLFTSTARAIIHTGKAYDDKLKNIMYIDKNQNAGIERAI</sequence>
<comment type="cofactor">
    <cofactor evidence="1">
        <name>Fe(2+)</name>
        <dbReference type="ChEBI" id="CHEBI:29033"/>
    </cofactor>
</comment>
<evidence type="ECO:0000256" key="5">
    <source>
        <dbReference type="ARBA" id="ARBA00019045"/>
    </source>
</evidence>
<dbReference type="Pfam" id="PF03171">
    <property type="entry name" value="2OG-FeII_Oxy"/>
    <property type="match status" value="1"/>
</dbReference>
<gene>
    <name evidence="13" type="ORF">Lsha_2460</name>
</gene>
<dbReference type="InterPro" id="IPR050231">
    <property type="entry name" value="Iron_ascorbate_oxido_reductase"/>
</dbReference>
<dbReference type="PRINTS" id="PR00682">
    <property type="entry name" value="IPNSYNTHASE"/>
</dbReference>
<dbReference type="EMBL" id="LNYW01000066">
    <property type="protein sequence ID" value="KTD57619.1"/>
    <property type="molecule type" value="Genomic_DNA"/>
</dbReference>
<dbReference type="EC" id="1.14.20.7" evidence="3"/>
<dbReference type="PANTHER" id="PTHR47990">
    <property type="entry name" value="2-OXOGLUTARATE (2OG) AND FE(II)-DEPENDENT OXYGENASE SUPERFAMILY PROTEIN-RELATED"/>
    <property type="match status" value="1"/>
</dbReference>
<evidence type="ECO:0000313" key="14">
    <source>
        <dbReference type="Proteomes" id="UP000054600"/>
    </source>
</evidence>
<name>A0A0W0YM06_9GAMM</name>
<dbReference type="GO" id="GO:0046872">
    <property type="term" value="F:metal ion binding"/>
    <property type="evidence" value="ECO:0007669"/>
    <property type="project" value="UniProtKB-KW"/>
</dbReference>
<keyword evidence="11" id="KW-0560">Oxidoreductase</keyword>
<dbReference type="InterPro" id="IPR044861">
    <property type="entry name" value="IPNS-like_FE2OG_OXY"/>
</dbReference>
<comment type="caution">
    <text evidence="13">The sequence shown here is derived from an EMBL/GenBank/DDBJ whole genome shotgun (WGS) entry which is preliminary data.</text>
</comment>
<comment type="pathway">
    <text evidence="2">Alkene biosynthesis; ethylene biosynthesis via 2-oxoglutarate.</text>
</comment>
<dbReference type="Proteomes" id="UP000054600">
    <property type="component" value="Unassembled WGS sequence"/>
</dbReference>
<dbReference type="Pfam" id="PF14226">
    <property type="entry name" value="DIOX_N"/>
    <property type="match status" value="1"/>
</dbReference>
<dbReference type="Gene3D" id="2.60.120.330">
    <property type="entry name" value="B-lactam Antibiotic, Isopenicillin N Synthase, Chain"/>
    <property type="match status" value="1"/>
</dbReference>
<protein>
    <recommendedName>
        <fullName evidence="5">2-oxoglutarate-dependent ethylene/succinate-forming enzyme</fullName>
        <ecNumber evidence="4">1.13.12.19</ecNumber>
        <ecNumber evidence="3">1.14.20.7</ecNumber>
    </recommendedName>
    <alternativeName>
        <fullName evidence="7">2-oxoglutarate dioxygenase (ethylene-forming)</fullName>
    </alternativeName>
    <alternativeName>
        <fullName evidence="8">2-oxoglutarate/L-arginine monooxygenase/decarboxylase (succinate-forming)</fullName>
    </alternativeName>
</protein>
<dbReference type="STRING" id="1122169.Lsha_2460"/>
<evidence type="ECO:0000256" key="2">
    <source>
        <dbReference type="ARBA" id="ARBA00004767"/>
    </source>
</evidence>
<keyword evidence="11" id="KW-0408">Iron</keyword>
<feature type="domain" description="Fe2OG dioxygenase" evidence="12">
    <location>
        <begin position="173"/>
        <end position="273"/>
    </location>
</feature>